<gene>
    <name evidence="10" type="ORF">SAMN02745702_02203</name>
</gene>
<sequence>MSINKYFYIYTLGCKINQYESQAIREAWLGAEYQECTDPEQADIIVMNSCAVTAHAVRDLRQQTRRLMRLAPEAKVIITGCAAEVLHKELAKDFGDALIVPQSKKEELLTLPMATPDASISTPEQSPAALHFPKFSITGYNRVRAVVKVQDGCTHRCTYCIIPSTRGKSVSRPMQDTAEEIHRIFEAGWHEVTLSGINLRQFGRDLDGSPNFWDLMEYLEKDLAPTWAGKARLRISSLDPGQLTEQALTVLGTSRMVCPQLHISLQSLAPAVLRRMGRGHYSFESVSDWLKGLAAYWPFFGLGTDLIAGFPGETDEDFQETLAHMKELPLTYAHVFPYSQRPGTPAARYPEQVPTQIKKERAALLRKCADEKKQAFLEHLAQQPELDVVLEKLDPARGVCQHYADCVFPDTLEHAEKRQMVRAVPIRREGNTLLVRPA</sequence>
<dbReference type="SMART" id="SM00729">
    <property type="entry name" value="Elp3"/>
    <property type="match status" value="1"/>
</dbReference>
<dbReference type="GO" id="GO:0051539">
    <property type="term" value="F:4 iron, 4 sulfur cluster binding"/>
    <property type="evidence" value="ECO:0007669"/>
    <property type="project" value="UniProtKB-KW"/>
</dbReference>
<evidence type="ECO:0000256" key="4">
    <source>
        <dbReference type="ARBA" id="ARBA00022691"/>
    </source>
</evidence>
<keyword evidence="5" id="KW-0479">Metal-binding</keyword>
<organism evidence="10 11">
    <name type="scientific">Desulfobaculum bizertense DSM 18034</name>
    <dbReference type="NCBI Taxonomy" id="1121442"/>
    <lineage>
        <taxon>Bacteria</taxon>
        <taxon>Pseudomonadati</taxon>
        <taxon>Thermodesulfobacteriota</taxon>
        <taxon>Desulfovibrionia</taxon>
        <taxon>Desulfovibrionales</taxon>
        <taxon>Desulfovibrionaceae</taxon>
        <taxon>Desulfobaculum</taxon>
    </lineage>
</organism>
<dbReference type="PROSITE" id="PS51449">
    <property type="entry name" value="MTTASE_N"/>
    <property type="match status" value="1"/>
</dbReference>
<evidence type="ECO:0000259" key="9">
    <source>
        <dbReference type="PROSITE" id="PS51918"/>
    </source>
</evidence>
<name>A0A1T4WHZ0_9BACT</name>
<dbReference type="InterPro" id="IPR007197">
    <property type="entry name" value="rSAM"/>
</dbReference>
<evidence type="ECO:0000256" key="3">
    <source>
        <dbReference type="ARBA" id="ARBA00022679"/>
    </source>
</evidence>
<evidence type="ECO:0000256" key="2">
    <source>
        <dbReference type="ARBA" id="ARBA00022485"/>
    </source>
</evidence>
<feature type="domain" description="Radical SAM core" evidence="9">
    <location>
        <begin position="139"/>
        <end position="375"/>
    </location>
</feature>
<dbReference type="SFLD" id="SFLDS00029">
    <property type="entry name" value="Radical_SAM"/>
    <property type="match status" value="1"/>
</dbReference>
<dbReference type="PANTHER" id="PTHR11918:SF45">
    <property type="entry name" value="THREONYLCARBAMOYLADENOSINE TRNA METHYLTHIOTRANSFERASE"/>
    <property type="match status" value="1"/>
</dbReference>
<keyword evidence="3" id="KW-0808">Transferase</keyword>
<dbReference type="GO" id="GO:0046872">
    <property type="term" value="F:metal ion binding"/>
    <property type="evidence" value="ECO:0007669"/>
    <property type="project" value="UniProtKB-KW"/>
</dbReference>
<dbReference type="InterPro" id="IPR006638">
    <property type="entry name" value="Elp3/MiaA/NifB-like_rSAM"/>
</dbReference>
<dbReference type="EMBL" id="FUYA01000007">
    <property type="protein sequence ID" value="SKA76271.1"/>
    <property type="molecule type" value="Genomic_DNA"/>
</dbReference>
<feature type="domain" description="MTTase N-terminal" evidence="8">
    <location>
        <begin position="5"/>
        <end position="116"/>
    </location>
</feature>
<proteinExistence type="predicted"/>
<accession>A0A1T4WHZ0</accession>
<dbReference type="InterPro" id="IPR023404">
    <property type="entry name" value="rSAM_horseshoe"/>
</dbReference>
<keyword evidence="11" id="KW-1185">Reference proteome</keyword>
<keyword evidence="6" id="KW-0408">Iron</keyword>
<keyword evidence="7" id="KW-0411">Iron-sulfur</keyword>
<dbReference type="CDD" id="cd01335">
    <property type="entry name" value="Radical_SAM"/>
    <property type="match status" value="1"/>
</dbReference>
<evidence type="ECO:0000259" key="8">
    <source>
        <dbReference type="PROSITE" id="PS51449"/>
    </source>
</evidence>
<dbReference type="NCBIfam" id="TIGR01579">
    <property type="entry name" value="MiaB-like-C"/>
    <property type="match status" value="1"/>
</dbReference>
<dbReference type="Gene3D" id="3.80.30.20">
    <property type="entry name" value="tm_1862 like domain"/>
    <property type="match status" value="1"/>
</dbReference>
<dbReference type="Pfam" id="PF04055">
    <property type="entry name" value="Radical_SAM"/>
    <property type="match status" value="1"/>
</dbReference>
<dbReference type="STRING" id="1121442.SAMN02745702_02203"/>
<dbReference type="OrthoDB" id="9805215at2"/>
<dbReference type="AlphaFoldDB" id="A0A1T4WHZ0"/>
<evidence type="ECO:0000313" key="10">
    <source>
        <dbReference type="EMBL" id="SKA76271.1"/>
    </source>
</evidence>
<dbReference type="InterPro" id="IPR038135">
    <property type="entry name" value="Methylthiotransferase_N_sf"/>
</dbReference>
<protein>
    <submittedName>
        <fullName evidence="10">MiaB-like tRNA modifying enzyme</fullName>
    </submittedName>
</protein>
<dbReference type="InterPro" id="IPR013848">
    <property type="entry name" value="Methylthiotransferase_N"/>
</dbReference>
<dbReference type="NCBIfam" id="TIGR00089">
    <property type="entry name" value="MiaB/RimO family radical SAM methylthiotransferase"/>
    <property type="match status" value="1"/>
</dbReference>
<dbReference type="RefSeq" id="WP_078685487.1">
    <property type="nucleotide sequence ID" value="NZ_FUYA01000007.1"/>
</dbReference>
<dbReference type="InterPro" id="IPR005839">
    <property type="entry name" value="Methylthiotransferase"/>
</dbReference>
<dbReference type="InterPro" id="IPR058240">
    <property type="entry name" value="rSAM_sf"/>
</dbReference>
<keyword evidence="2" id="KW-0004">4Fe-4S</keyword>
<evidence type="ECO:0000256" key="5">
    <source>
        <dbReference type="ARBA" id="ARBA00022723"/>
    </source>
</evidence>
<dbReference type="PANTHER" id="PTHR11918">
    <property type="entry name" value="RADICAL SAM PROTEINS"/>
    <property type="match status" value="1"/>
</dbReference>
<dbReference type="SFLD" id="SFLDG01082">
    <property type="entry name" value="B12-binding_domain_containing"/>
    <property type="match status" value="1"/>
</dbReference>
<dbReference type="PROSITE" id="PS51918">
    <property type="entry name" value="RADICAL_SAM"/>
    <property type="match status" value="1"/>
</dbReference>
<reference evidence="10 11" key="1">
    <citation type="submission" date="2017-02" db="EMBL/GenBank/DDBJ databases">
        <authorList>
            <person name="Peterson S.W."/>
        </authorList>
    </citation>
    <scope>NUCLEOTIDE SEQUENCE [LARGE SCALE GENOMIC DNA]</scope>
    <source>
        <strain evidence="10 11">DSM 18034</strain>
    </source>
</reference>
<evidence type="ECO:0000313" key="11">
    <source>
        <dbReference type="Proteomes" id="UP000189733"/>
    </source>
</evidence>
<evidence type="ECO:0000256" key="1">
    <source>
        <dbReference type="ARBA" id="ARBA00001966"/>
    </source>
</evidence>
<dbReference type="Proteomes" id="UP000189733">
    <property type="component" value="Unassembled WGS sequence"/>
</dbReference>
<dbReference type="InterPro" id="IPR020612">
    <property type="entry name" value="Methylthiotransferase_CS"/>
</dbReference>
<evidence type="ECO:0000256" key="7">
    <source>
        <dbReference type="ARBA" id="ARBA00023014"/>
    </source>
</evidence>
<dbReference type="Pfam" id="PF00919">
    <property type="entry name" value="UPF0004"/>
    <property type="match status" value="1"/>
</dbReference>
<dbReference type="SUPFAM" id="SSF102114">
    <property type="entry name" value="Radical SAM enzymes"/>
    <property type="match status" value="1"/>
</dbReference>
<dbReference type="GO" id="GO:0035598">
    <property type="term" value="F:tRNA (N(6)-L-threonylcarbamoyladenosine(37)-C(2))-methylthiotransferase activity"/>
    <property type="evidence" value="ECO:0007669"/>
    <property type="project" value="TreeGrafter"/>
</dbReference>
<dbReference type="Gene3D" id="3.40.50.12160">
    <property type="entry name" value="Methylthiotransferase, N-terminal domain"/>
    <property type="match status" value="1"/>
</dbReference>
<evidence type="ECO:0000256" key="6">
    <source>
        <dbReference type="ARBA" id="ARBA00023004"/>
    </source>
</evidence>
<keyword evidence="4" id="KW-0949">S-adenosyl-L-methionine</keyword>
<dbReference type="InterPro" id="IPR006467">
    <property type="entry name" value="MiaB-like_bact"/>
</dbReference>
<comment type="cofactor">
    <cofactor evidence="1">
        <name>[4Fe-4S] cluster</name>
        <dbReference type="ChEBI" id="CHEBI:49883"/>
    </cofactor>
</comment>
<dbReference type="PROSITE" id="PS01278">
    <property type="entry name" value="MTTASE_RADICAL"/>
    <property type="match status" value="1"/>
</dbReference>